<comment type="subcellular location">
    <subcellularLocation>
        <location evidence="1">Mitochondrion matrix</location>
    </subcellularLocation>
</comment>
<evidence type="ECO:0000256" key="2">
    <source>
        <dbReference type="ARBA" id="ARBA00005005"/>
    </source>
</evidence>
<dbReference type="EMBL" id="MCGO01000034">
    <property type="protein sequence ID" value="ORY40787.1"/>
    <property type="molecule type" value="Genomic_DNA"/>
</dbReference>
<dbReference type="AlphaFoldDB" id="A0A1Y2C1N4"/>
<feature type="binding site" evidence="12">
    <location>
        <position position="291"/>
    </location>
    <ligand>
        <name>NAD(+)</name>
        <dbReference type="ChEBI" id="CHEBI:57540"/>
    </ligand>
</feature>
<dbReference type="Pfam" id="PF02737">
    <property type="entry name" value="3HCDH_N"/>
    <property type="match status" value="1"/>
</dbReference>
<feature type="binding site" evidence="12">
    <location>
        <position position="39"/>
    </location>
    <ligand>
        <name>NAD(+)</name>
        <dbReference type="ChEBI" id="CHEBI:57540"/>
    </ligand>
</feature>
<protein>
    <recommendedName>
        <fullName evidence="4">3-hydroxyacyl-CoA dehydrogenase</fullName>
        <ecNumber evidence="4">1.1.1.35</ecNumber>
    </recommendedName>
</protein>
<evidence type="ECO:0000256" key="7">
    <source>
        <dbReference type="ARBA" id="ARBA00023027"/>
    </source>
</evidence>
<dbReference type="GO" id="GO:0006635">
    <property type="term" value="P:fatty acid beta-oxidation"/>
    <property type="evidence" value="ECO:0007669"/>
    <property type="project" value="TreeGrafter"/>
</dbReference>
<keyword evidence="7 12" id="KW-0520">NAD</keyword>
<feature type="binding site" evidence="13">
    <location>
        <position position="55"/>
    </location>
    <ligand>
        <name>CoA</name>
        <dbReference type="ChEBI" id="CHEBI:57287"/>
    </ligand>
</feature>
<evidence type="ECO:0000256" key="12">
    <source>
        <dbReference type="PIRSR" id="PIRSR000105-2"/>
    </source>
</evidence>
<feature type="binding site" evidence="13">
    <location>
        <position position="62"/>
    </location>
    <ligand>
        <name>CoA</name>
        <dbReference type="ChEBI" id="CHEBI:57287"/>
    </ligand>
</feature>
<evidence type="ECO:0000256" key="9">
    <source>
        <dbReference type="ARBA" id="ARBA00023128"/>
    </source>
</evidence>
<dbReference type="InterPro" id="IPR006180">
    <property type="entry name" value="3-OHacyl-CoA_DH_CS"/>
</dbReference>
<evidence type="ECO:0000256" key="5">
    <source>
        <dbReference type="ARBA" id="ARBA00022832"/>
    </source>
</evidence>
<gene>
    <name evidence="16" type="ORF">BCR33DRAFT_699389</name>
</gene>
<keyword evidence="6" id="KW-0560">Oxidoreductase</keyword>
<dbReference type="InterPro" id="IPR052242">
    <property type="entry name" value="Mito_3-hydroxyacyl-CoA_DH"/>
</dbReference>
<feature type="binding site" evidence="12">
    <location>
        <position position="156"/>
    </location>
    <ligand>
        <name>NAD(+)</name>
        <dbReference type="ChEBI" id="CHEBI:57540"/>
    </ligand>
</feature>
<feature type="site" description="Important for catalytic activity" evidence="11">
    <location>
        <position position="153"/>
    </location>
</feature>
<dbReference type="PANTHER" id="PTHR43561:SF3">
    <property type="entry name" value="HYDROXYACYL-COENZYME A DEHYDROGENASE, MITOCHONDRIAL"/>
    <property type="match status" value="1"/>
</dbReference>
<comment type="catalytic activity">
    <reaction evidence="10">
        <text>a (3S)-3-hydroxyacyl-CoA + NAD(+) = a 3-oxoacyl-CoA + NADH + H(+)</text>
        <dbReference type="Rhea" id="RHEA:22432"/>
        <dbReference type="ChEBI" id="CHEBI:15378"/>
        <dbReference type="ChEBI" id="CHEBI:57318"/>
        <dbReference type="ChEBI" id="CHEBI:57540"/>
        <dbReference type="ChEBI" id="CHEBI:57945"/>
        <dbReference type="ChEBI" id="CHEBI:90726"/>
        <dbReference type="EC" id="1.1.1.35"/>
    </reaction>
</comment>
<dbReference type="InterPro" id="IPR008927">
    <property type="entry name" value="6-PGluconate_DH-like_C_sf"/>
</dbReference>
<dbReference type="InterPro" id="IPR013328">
    <property type="entry name" value="6PGD_dom2"/>
</dbReference>
<evidence type="ECO:0000256" key="11">
    <source>
        <dbReference type="PIRSR" id="PIRSR000105-1"/>
    </source>
</evidence>
<dbReference type="SUPFAM" id="SSF48179">
    <property type="entry name" value="6-phosphogluconate dehydrogenase C-terminal domain-like"/>
    <property type="match status" value="1"/>
</dbReference>
<dbReference type="Gene3D" id="1.10.1040.10">
    <property type="entry name" value="N-(1-d-carboxylethyl)-l-norvaline Dehydrogenase, domain 2"/>
    <property type="match status" value="1"/>
</dbReference>
<feature type="binding site" evidence="13">
    <location>
        <position position="131"/>
    </location>
    <ligand>
        <name>CoA</name>
        <dbReference type="ChEBI" id="CHEBI:57287"/>
    </ligand>
</feature>
<dbReference type="OrthoDB" id="5958943at2759"/>
<feature type="binding site" evidence="12">
    <location>
        <position position="109"/>
    </location>
    <ligand>
        <name>NAD(+)</name>
        <dbReference type="ChEBI" id="CHEBI:57540"/>
    </ligand>
</feature>
<keyword evidence="5" id="KW-0276">Fatty acid metabolism</keyword>
<evidence type="ECO:0000256" key="10">
    <source>
        <dbReference type="ARBA" id="ARBA00049556"/>
    </source>
</evidence>
<organism evidence="16 17">
    <name type="scientific">Rhizoclosmatium globosum</name>
    <dbReference type="NCBI Taxonomy" id="329046"/>
    <lineage>
        <taxon>Eukaryota</taxon>
        <taxon>Fungi</taxon>
        <taxon>Fungi incertae sedis</taxon>
        <taxon>Chytridiomycota</taxon>
        <taxon>Chytridiomycota incertae sedis</taxon>
        <taxon>Chytridiomycetes</taxon>
        <taxon>Chytridiales</taxon>
        <taxon>Chytriomycetaceae</taxon>
        <taxon>Rhizoclosmatium</taxon>
    </lineage>
</organism>
<evidence type="ECO:0000256" key="6">
    <source>
        <dbReference type="ARBA" id="ARBA00023002"/>
    </source>
</evidence>
<dbReference type="Proteomes" id="UP000193642">
    <property type="component" value="Unassembled WGS sequence"/>
</dbReference>
<evidence type="ECO:0000259" key="14">
    <source>
        <dbReference type="Pfam" id="PF00725"/>
    </source>
</evidence>
<dbReference type="GO" id="GO:0005759">
    <property type="term" value="C:mitochondrial matrix"/>
    <property type="evidence" value="ECO:0007669"/>
    <property type="project" value="UniProtKB-SubCell"/>
</dbReference>
<evidence type="ECO:0000259" key="15">
    <source>
        <dbReference type="Pfam" id="PF02737"/>
    </source>
</evidence>
<keyword evidence="8" id="KW-0443">Lipid metabolism</keyword>
<dbReference type="PIRSF" id="PIRSF000105">
    <property type="entry name" value="HCDH"/>
    <property type="match status" value="1"/>
</dbReference>
<proteinExistence type="inferred from homology"/>
<reference evidence="16 17" key="1">
    <citation type="submission" date="2016-07" db="EMBL/GenBank/DDBJ databases">
        <title>Pervasive Adenine N6-methylation of Active Genes in Fungi.</title>
        <authorList>
            <consortium name="DOE Joint Genome Institute"/>
            <person name="Mondo S.J."/>
            <person name="Dannebaum R.O."/>
            <person name="Kuo R.C."/>
            <person name="Labutti K."/>
            <person name="Haridas S."/>
            <person name="Kuo A."/>
            <person name="Salamov A."/>
            <person name="Ahrendt S.R."/>
            <person name="Lipzen A."/>
            <person name="Sullivan W."/>
            <person name="Andreopoulos W.B."/>
            <person name="Clum A."/>
            <person name="Lindquist E."/>
            <person name="Daum C."/>
            <person name="Ramamoorthy G.K."/>
            <person name="Gryganskyi A."/>
            <person name="Culley D."/>
            <person name="Magnuson J.K."/>
            <person name="James T.Y."/>
            <person name="O'Malley M.A."/>
            <person name="Stajich J.E."/>
            <person name="Spatafora J.W."/>
            <person name="Visel A."/>
            <person name="Grigoriev I.V."/>
        </authorList>
    </citation>
    <scope>NUCLEOTIDE SEQUENCE [LARGE SCALE GENOMIC DNA]</scope>
    <source>
        <strain evidence="16 17">JEL800</strain>
    </source>
</reference>
<comment type="similarity">
    <text evidence="3">Belongs to the 3-hydroxyacyl-CoA dehydrogenase family.</text>
</comment>
<evidence type="ECO:0000256" key="8">
    <source>
        <dbReference type="ARBA" id="ARBA00023098"/>
    </source>
</evidence>
<comment type="pathway">
    <text evidence="2">Lipid metabolism; fatty acid beta-oxidation.</text>
</comment>
<comment type="caution">
    <text evidence="16">The sequence shown here is derived from an EMBL/GenBank/DDBJ whole genome shotgun (WGS) entry which is preliminary data.</text>
</comment>
<dbReference type="PANTHER" id="PTHR43561">
    <property type="match status" value="1"/>
</dbReference>
<sequence length="302" mass="32629">MSISRVSIVGAGLMGAGIAQSIAAAPALVAKKIQVTLVDVTQDRLDNGKKIIHQSLARIAKKKFDGDAAKSGEFVDSILSSIAFKTDAGAAASESDLIIEAIVENLDAKQKLFRDLDTRAPKHAIFASNTSSLPIAEIAKSTLSRRDRFAGLHFFNPVPQMKLVEIVRTKELSQDVFVGLKQLVKDMDKVGVECKDTPGFIVNRLLVPYMLEAVRLVERGDATKEDVDIAMKLGAGYPMGPFELADYVGLDTTQFITEGWYKAGKGLQGKELVQPPESLVKLVGEGKLGRKSGAGFYDYGKK</sequence>
<feature type="binding site" evidence="12">
    <location>
        <position position="131"/>
    </location>
    <ligand>
        <name>NAD(+)</name>
        <dbReference type="ChEBI" id="CHEBI:57540"/>
    </ligand>
</feature>
<feature type="domain" description="3-hydroxyacyl-CoA dehydrogenase NAD binding" evidence="15">
    <location>
        <begin position="6"/>
        <end position="197"/>
    </location>
</feature>
<dbReference type="GO" id="GO:0070403">
    <property type="term" value="F:NAD+ binding"/>
    <property type="evidence" value="ECO:0007669"/>
    <property type="project" value="InterPro"/>
</dbReference>
<feature type="binding site" evidence="12">
    <location>
        <position position="104"/>
    </location>
    <ligand>
        <name>NAD(+)</name>
        <dbReference type="ChEBI" id="CHEBI:57540"/>
    </ligand>
</feature>
<keyword evidence="17" id="KW-1185">Reference proteome</keyword>
<evidence type="ECO:0000256" key="1">
    <source>
        <dbReference type="ARBA" id="ARBA00004305"/>
    </source>
</evidence>
<dbReference type="InterPro" id="IPR006108">
    <property type="entry name" value="3HC_DH_C"/>
</dbReference>
<evidence type="ECO:0000313" key="17">
    <source>
        <dbReference type="Proteomes" id="UP000193642"/>
    </source>
</evidence>
<feature type="domain" description="3-hydroxyacyl-CoA dehydrogenase C-terminal" evidence="14">
    <location>
        <begin position="199"/>
        <end position="299"/>
    </location>
</feature>
<dbReference type="FunFam" id="3.40.50.720:FF:000009">
    <property type="entry name" value="Fatty oxidation complex, alpha subunit"/>
    <property type="match status" value="1"/>
</dbReference>
<dbReference type="EC" id="1.1.1.35" evidence="4"/>
<evidence type="ECO:0000313" key="16">
    <source>
        <dbReference type="EMBL" id="ORY40787.1"/>
    </source>
</evidence>
<accession>A0A1Y2C1N4</accession>
<keyword evidence="9" id="KW-0496">Mitochondrion</keyword>
<dbReference type="STRING" id="329046.A0A1Y2C1N4"/>
<evidence type="ECO:0000256" key="3">
    <source>
        <dbReference type="ARBA" id="ARBA00009463"/>
    </source>
</evidence>
<dbReference type="SUPFAM" id="SSF51735">
    <property type="entry name" value="NAD(P)-binding Rossmann-fold domains"/>
    <property type="match status" value="1"/>
</dbReference>
<evidence type="ECO:0000256" key="13">
    <source>
        <dbReference type="PIRSR" id="PIRSR000105-3"/>
    </source>
</evidence>
<dbReference type="GO" id="GO:0003857">
    <property type="term" value="F:(3S)-3-hydroxyacyl-CoA dehydrogenase (NAD+) activity"/>
    <property type="evidence" value="ECO:0007669"/>
    <property type="project" value="UniProtKB-EC"/>
</dbReference>
<dbReference type="InterPro" id="IPR022694">
    <property type="entry name" value="3-OHacyl-CoA_DH"/>
</dbReference>
<dbReference type="Gene3D" id="3.40.50.720">
    <property type="entry name" value="NAD(P)-binding Rossmann-like Domain"/>
    <property type="match status" value="1"/>
</dbReference>
<dbReference type="InterPro" id="IPR036291">
    <property type="entry name" value="NAD(P)-bd_dom_sf"/>
</dbReference>
<dbReference type="Pfam" id="PF00725">
    <property type="entry name" value="3HCDH"/>
    <property type="match status" value="1"/>
</dbReference>
<dbReference type="InterPro" id="IPR006176">
    <property type="entry name" value="3-OHacyl-CoA_DH_NAD-bd"/>
</dbReference>
<feature type="binding site" evidence="12">
    <location>
        <begin position="10"/>
        <end position="15"/>
    </location>
    <ligand>
        <name>NAD(+)</name>
        <dbReference type="ChEBI" id="CHEBI:57540"/>
    </ligand>
</feature>
<evidence type="ECO:0000256" key="4">
    <source>
        <dbReference type="ARBA" id="ARBA00013000"/>
    </source>
</evidence>
<dbReference type="PROSITE" id="PS00067">
    <property type="entry name" value="3HCDH"/>
    <property type="match status" value="1"/>
</dbReference>
<name>A0A1Y2C1N4_9FUNG</name>